<dbReference type="Proteomes" id="UP000317536">
    <property type="component" value="Unassembled WGS sequence"/>
</dbReference>
<proteinExistence type="predicted"/>
<dbReference type="PROSITE" id="PS51257">
    <property type="entry name" value="PROKAR_LIPOPROTEIN"/>
    <property type="match status" value="1"/>
</dbReference>
<protein>
    <submittedName>
        <fullName evidence="1">Extracellular solute-binding protein</fullName>
    </submittedName>
</protein>
<accession>A0A556R7W2</accession>
<dbReference type="PANTHER" id="PTHR43649">
    <property type="entry name" value="ARABINOSE-BINDING PROTEIN-RELATED"/>
    <property type="match status" value="1"/>
</dbReference>
<evidence type="ECO:0000313" key="2">
    <source>
        <dbReference type="Proteomes" id="UP000317536"/>
    </source>
</evidence>
<gene>
    <name evidence="1" type="ORF">FPK29_07230</name>
</gene>
<comment type="caution">
    <text evidence="1">The sequence shown here is derived from an EMBL/GenBank/DDBJ whole genome shotgun (WGS) entry which is preliminary data.</text>
</comment>
<organism evidence="1 2">
    <name type="scientific">Bifidobacterium asteroides</name>
    <dbReference type="NCBI Taxonomy" id="1684"/>
    <lineage>
        <taxon>Bacteria</taxon>
        <taxon>Bacillati</taxon>
        <taxon>Actinomycetota</taxon>
        <taxon>Actinomycetes</taxon>
        <taxon>Bifidobacteriales</taxon>
        <taxon>Bifidobacteriaceae</taxon>
        <taxon>Bifidobacterium</taxon>
    </lineage>
</organism>
<sequence length="541" mass="59952">MMKNHEPRGIRTHLAAVGAGIVALSMLLAGCGGSSSKPKTNAEGKPVVTIAVAKHPLTQKMSKMAWPKQVEKECGCEIHWQEASSDWDQKKQAMFAAGDVPDLILKGVTLADLATYSTLFEDLSKDLDKMPNVKKMFTTDPAAKRSVTMKDRAIYILPSVAKGIMPADASHTFINKQWLDKLGLQVPTTWDELENVLKAFKTQDPNGNGEADEVPFDFYSPSPAGFGKNEPVLFLNSLGIVTSLGSAQGYYVDKGQVKSFFTDPRYKQVVQFMNRLWQDGVIAKDAFTHDYSTAQSTARGQGDNAKVGFTWGWTATDRFGAQLAKQYVTMSTLKAKPDQNPDELVYDHVGDKYDYNESALAMSAKPSNKDAVLKVVNALYGQEVSLEQFWGDMGEDIQKTGEKSYKILPPADSTKDPSTWKWSQTLADGSPYWIRPDLKIELPADVQEAHSQVKTLEPILSHVDPKRDILPGGLKFSSADNSTLQNNNTTILNTAMTKFAQWTTKGGVDAEWDQYLDTLKKANLDQNIKLEQKAYDEYYAK</sequence>
<dbReference type="PANTHER" id="PTHR43649:SF17">
    <property type="entry name" value="ABC TRANSPORTER SOLUTE BINDING PROTEIN-SUGAR TRANSPORT"/>
    <property type="match status" value="1"/>
</dbReference>
<dbReference type="AlphaFoldDB" id="A0A556R7W2"/>
<reference evidence="1 2" key="1">
    <citation type="submission" date="2019-07" db="EMBL/GenBank/DDBJ databases">
        <title>Bifidobacterium asteroides genomes.</title>
        <authorList>
            <person name="Zheng H."/>
        </authorList>
    </citation>
    <scope>NUCLEOTIDE SEQUENCE [LARGE SCALE GENOMIC DNA]</scope>
    <source>
        <strain evidence="1 2">W8111</strain>
    </source>
</reference>
<dbReference type="EMBL" id="VMHJ01000004">
    <property type="protein sequence ID" value="TSJ84975.1"/>
    <property type="molecule type" value="Genomic_DNA"/>
</dbReference>
<dbReference type="Gene3D" id="3.40.190.10">
    <property type="entry name" value="Periplasmic binding protein-like II"/>
    <property type="match status" value="2"/>
</dbReference>
<dbReference type="SUPFAM" id="SSF53850">
    <property type="entry name" value="Periplasmic binding protein-like II"/>
    <property type="match status" value="1"/>
</dbReference>
<dbReference type="InterPro" id="IPR050490">
    <property type="entry name" value="Bact_solute-bd_prot1"/>
</dbReference>
<evidence type="ECO:0000313" key="1">
    <source>
        <dbReference type="EMBL" id="TSJ84975.1"/>
    </source>
</evidence>
<name>A0A556R7W2_9BIFI</name>